<dbReference type="InterPro" id="IPR047657">
    <property type="entry name" value="PmbA"/>
</dbReference>
<dbReference type="Pfam" id="PF19290">
    <property type="entry name" value="PmbA_TldD_2nd"/>
    <property type="match status" value="1"/>
</dbReference>
<dbReference type="InterPro" id="IPR036059">
    <property type="entry name" value="TldD/PmbA_sf"/>
</dbReference>
<protein>
    <submittedName>
        <fullName evidence="5">TldD/PmbA family protein</fullName>
    </submittedName>
</protein>
<feature type="domain" description="Metalloprotease TldD/E C-terminal" evidence="3">
    <location>
        <begin position="239"/>
        <end position="452"/>
    </location>
</feature>
<feature type="domain" description="Metalloprotease TldD/E central" evidence="4">
    <location>
        <begin position="126"/>
        <end position="229"/>
    </location>
</feature>
<evidence type="ECO:0000259" key="4">
    <source>
        <dbReference type="Pfam" id="PF19290"/>
    </source>
</evidence>
<proteinExistence type="inferred from homology"/>
<dbReference type="InterPro" id="IPR002510">
    <property type="entry name" value="Metalloprtase-TldD/E_N"/>
</dbReference>
<evidence type="ECO:0000256" key="1">
    <source>
        <dbReference type="ARBA" id="ARBA00005836"/>
    </source>
</evidence>
<keyword evidence="6" id="KW-1185">Reference proteome</keyword>
<accession>A0ABU7LPS6</accession>
<dbReference type="PANTHER" id="PTHR43421:SF1">
    <property type="entry name" value="METALLOPROTEASE PMBA"/>
    <property type="match status" value="1"/>
</dbReference>
<dbReference type="InterPro" id="IPR045569">
    <property type="entry name" value="Metalloprtase-TldD/E_C"/>
</dbReference>
<dbReference type="Gene3D" id="3.30.2290.10">
    <property type="entry name" value="PmbA/TldD superfamily"/>
    <property type="match status" value="1"/>
</dbReference>
<dbReference type="Pfam" id="PF01523">
    <property type="entry name" value="PmbA_TldD_1st"/>
    <property type="match status" value="1"/>
</dbReference>
<evidence type="ECO:0000313" key="6">
    <source>
        <dbReference type="Proteomes" id="UP001354971"/>
    </source>
</evidence>
<comment type="similarity">
    <text evidence="1">Belongs to the peptidase U62 family.</text>
</comment>
<evidence type="ECO:0000259" key="2">
    <source>
        <dbReference type="Pfam" id="PF01523"/>
    </source>
</evidence>
<evidence type="ECO:0000313" key="5">
    <source>
        <dbReference type="EMBL" id="MEE2525344.1"/>
    </source>
</evidence>
<sequence length="453" mass="47705">MSTPAEPIDTNALLDIAAGLVKRATRLGAEAAEASVVQSRSTEVAVRDGHLEAVEGSESRDAGLRVFFGKRQAGVSFSDLSEDGMSQAVERAIAMAKAAPEDKWAGLVDEARLATEFPDIALYEHPSWSSEEMADIARGVEAAARSVEGVSMTETAFASNGETASASVATNGVSHTARRSSHGYGVSVIAARDGVMERDYSMTSARRLADLRAHDEIGVEAGQRTIARLGAKQMASGIRPVLFDRRVSARFLGALEGAIAGPAIARGVSFLRDKLGEQVFGEHINVIDDPHRDWGLGSRPVDGEGVANAKQHIIENGVLTTWLLNSPSARQLGLDVNGYATRSLGGSPGVSTTNLHVEPGSRSREAIIADIQDGLLITEMFSPSLNANTGDWSVGCSGFAIRSGTIAEPVSEITVAGNLLDIFKRLEPADDLKFWSSVNSPSLLVDGLSIGGA</sequence>
<feature type="domain" description="Metalloprotease TldD/E N-terminal" evidence="2">
    <location>
        <begin position="32"/>
        <end position="96"/>
    </location>
</feature>
<comment type="caution">
    <text evidence="5">The sequence shown here is derived from an EMBL/GenBank/DDBJ whole genome shotgun (WGS) entry which is preliminary data.</text>
</comment>
<evidence type="ECO:0000259" key="3">
    <source>
        <dbReference type="Pfam" id="PF19289"/>
    </source>
</evidence>
<reference evidence="5 6" key="1">
    <citation type="submission" date="2024-01" db="EMBL/GenBank/DDBJ databases">
        <title>Hyphobacterium bacterium isolated from marine sediment.</title>
        <authorList>
            <person name="Zhao S."/>
        </authorList>
    </citation>
    <scope>NUCLEOTIDE SEQUENCE [LARGE SCALE GENOMIC DNA]</scope>
    <source>
        <strain evidence="6">HN65</strain>
    </source>
</reference>
<dbReference type="PANTHER" id="PTHR43421">
    <property type="entry name" value="METALLOPROTEASE PMBA"/>
    <property type="match status" value="1"/>
</dbReference>
<dbReference type="InterPro" id="IPR035068">
    <property type="entry name" value="TldD/PmbA_N"/>
</dbReference>
<organism evidence="5 6">
    <name type="scientific">Hyphobacterium lacteum</name>
    <dbReference type="NCBI Taxonomy" id="3116575"/>
    <lineage>
        <taxon>Bacteria</taxon>
        <taxon>Pseudomonadati</taxon>
        <taxon>Pseudomonadota</taxon>
        <taxon>Alphaproteobacteria</taxon>
        <taxon>Maricaulales</taxon>
        <taxon>Maricaulaceae</taxon>
        <taxon>Hyphobacterium</taxon>
    </lineage>
</organism>
<dbReference type="RefSeq" id="WP_330198007.1">
    <property type="nucleotide sequence ID" value="NZ_JAZDRP010000002.1"/>
</dbReference>
<dbReference type="EMBL" id="JAZDRP010000002">
    <property type="protein sequence ID" value="MEE2525344.1"/>
    <property type="molecule type" value="Genomic_DNA"/>
</dbReference>
<dbReference type="Pfam" id="PF19289">
    <property type="entry name" value="PmbA_TldD_3rd"/>
    <property type="match status" value="1"/>
</dbReference>
<dbReference type="Proteomes" id="UP001354971">
    <property type="component" value="Unassembled WGS sequence"/>
</dbReference>
<dbReference type="SUPFAM" id="SSF111283">
    <property type="entry name" value="Putative modulator of DNA gyrase, PmbA/TldD"/>
    <property type="match status" value="1"/>
</dbReference>
<name>A0ABU7LPS6_9PROT</name>
<gene>
    <name evidence="5" type="ORF">V0U79_03125</name>
</gene>
<dbReference type="InterPro" id="IPR045570">
    <property type="entry name" value="Metalloprtase-TldD/E_cen_dom"/>
</dbReference>